<evidence type="ECO:0000256" key="2">
    <source>
        <dbReference type="SAM" id="SignalP"/>
    </source>
</evidence>
<feature type="region of interest" description="Disordered" evidence="1">
    <location>
        <begin position="31"/>
        <end position="101"/>
    </location>
</feature>
<evidence type="ECO:0000313" key="3">
    <source>
        <dbReference type="EMBL" id="GBP10138.1"/>
    </source>
</evidence>
<organism evidence="3 4">
    <name type="scientific">Eumeta variegata</name>
    <name type="common">Bagworm moth</name>
    <name type="synonym">Eumeta japonica</name>
    <dbReference type="NCBI Taxonomy" id="151549"/>
    <lineage>
        <taxon>Eukaryota</taxon>
        <taxon>Metazoa</taxon>
        <taxon>Ecdysozoa</taxon>
        <taxon>Arthropoda</taxon>
        <taxon>Hexapoda</taxon>
        <taxon>Insecta</taxon>
        <taxon>Pterygota</taxon>
        <taxon>Neoptera</taxon>
        <taxon>Endopterygota</taxon>
        <taxon>Lepidoptera</taxon>
        <taxon>Glossata</taxon>
        <taxon>Ditrysia</taxon>
        <taxon>Tineoidea</taxon>
        <taxon>Psychidae</taxon>
        <taxon>Oiketicinae</taxon>
        <taxon>Eumeta</taxon>
    </lineage>
</organism>
<reference evidence="3 4" key="1">
    <citation type="journal article" date="2019" name="Commun. Biol.">
        <title>The bagworm genome reveals a unique fibroin gene that provides high tensile strength.</title>
        <authorList>
            <person name="Kono N."/>
            <person name="Nakamura H."/>
            <person name="Ohtoshi R."/>
            <person name="Tomita M."/>
            <person name="Numata K."/>
            <person name="Arakawa K."/>
        </authorList>
    </citation>
    <scope>NUCLEOTIDE SEQUENCE [LARGE SCALE GENOMIC DNA]</scope>
</reference>
<dbReference type="AlphaFoldDB" id="A0A4C1T9H3"/>
<name>A0A4C1T9H3_EUMVA</name>
<proteinExistence type="predicted"/>
<feature type="signal peptide" evidence="2">
    <location>
        <begin position="1"/>
        <end position="19"/>
    </location>
</feature>
<accession>A0A4C1T9H3</accession>
<feature type="compositionally biased region" description="Basic and acidic residues" evidence="1">
    <location>
        <begin position="91"/>
        <end position="101"/>
    </location>
</feature>
<protein>
    <submittedName>
        <fullName evidence="3">Uncharacterized protein</fullName>
    </submittedName>
</protein>
<comment type="caution">
    <text evidence="3">The sequence shown here is derived from an EMBL/GenBank/DDBJ whole genome shotgun (WGS) entry which is preliminary data.</text>
</comment>
<dbReference type="Proteomes" id="UP000299102">
    <property type="component" value="Unassembled WGS sequence"/>
</dbReference>
<dbReference type="EMBL" id="BGZK01000039">
    <property type="protein sequence ID" value="GBP10138.1"/>
    <property type="molecule type" value="Genomic_DNA"/>
</dbReference>
<sequence>MNTWHKSLVALPAFLVVNGISGGKEVEIMEGERFPRRTTPGHVRPPLGRVGPPPEAVPLRRPAGPARRPRGKSPSIGLSFSRSVVDERDDAMERLSSRAPC</sequence>
<evidence type="ECO:0000256" key="1">
    <source>
        <dbReference type="SAM" id="MobiDB-lite"/>
    </source>
</evidence>
<keyword evidence="2" id="KW-0732">Signal</keyword>
<evidence type="ECO:0000313" key="4">
    <source>
        <dbReference type="Proteomes" id="UP000299102"/>
    </source>
</evidence>
<feature type="chain" id="PRO_5020027530" evidence="2">
    <location>
        <begin position="20"/>
        <end position="101"/>
    </location>
</feature>
<keyword evidence="4" id="KW-1185">Reference proteome</keyword>
<gene>
    <name evidence="3" type="ORF">EVAR_77552_1</name>
</gene>
<feature type="compositionally biased region" description="Low complexity" evidence="1">
    <location>
        <begin position="40"/>
        <end position="50"/>
    </location>
</feature>